<dbReference type="EMBL" id="VCHX02000044">
    <property type="protein sequence ID" value="TPQ23601.1"/>
    <property type="molecule type" value="Genomic_DNA"/>
</dbReference>
<dbReference type="AlphaFoldDB" id="A0A505DQN6"/>
<keyword evidence="2" id="KW-0328">Glycosyltransferase</keyword>
<dbReference type="Gene3D" id="3.30.1310.20">
    <property type="entry name" value="PRTase-like"/>
    <property type="match status" value="1"/>
</dbReference>
<accession>A0A505DQN6</accession>
<dbReference type="RefSeq" id="WP_119098833.1">
    <property type="nucleotide sequence ID" value="NZ_QXMJ01000044.1"/>
</dbReference>
<dbReference type="CDD" id="cd06223">
    <property type="entry name" value="PRTases_typeI"/>
    <property type="match status" value="1"/>
</dbReference>
<evidence type="ECO:0000313" key="2">
    <source>
        <dbReference type="EMBL" id="TPQ23601.1"/>
    </source>
</evidence>
<dbReference type="SUPFAM" id="SSF53271">
    <property type="entry name" value="PRTase-like"/>
    <property type="match status" value="1"/>
</dbReference>
<organism evidence="2 3">
    <name type="scientific">Streptomyces sporangiiformans</name>
    <dbReference type="NCBI Taxonomy" id="2315329"/>
    <lineage>
        <taxon>Bacteria</taxon>
        <taxon>Bacillati</taxon>
        <taxon>Actinomycetota</taxon>
        <taxon>Actinomycetes</taxon>
        <taxon>Kitasatosporales</taxon>
        <taxon>Streptomycetaceae</taxon>
        <taxon>Streptomyces</taxon>
    </lineage>
</organism>
<proteinExistence type="predicted"/>
<feature type="domain" description="Phosphoribosyltransferase" evidence="1">
    <location>
        <begin position="11"/>
        <end position="182"/>
    </location>
</feature>
<dbReference type="InterPro" id="IPR000836">
    <property type="entry name" value="PRTase_dom"/>
</dbReference>
<evidence type="ECO:0000313" key="3">
    <source>
        <dbReference type="Proteomes" id="UP000317378"/>
    </source>
</evidence>
<dbReference type="GO" id="GO:0016757">
    <property type="term" value="F:glycosyltransferase activity"/>
    <property type="evidence" value="ECO:0007669"/>
    <property type="project" value="UniProtKB-KW"/>
</dbReference>
<dbReference type="Pfam" id="PF00156">
    <property type="entry name" value="Pribosyltran"/>
    <property type="match status" value="1"/>
</dbReference>
<name>A0A505DQN6_9ACTN</name>
<evidence type="ECO:0000259" key="1">
    <source>
        <dbReference type="Pfam" id="PF00156"/>
    </source>
</evidence>
<keyword evidence="2" id="KW-0808">Transferase</keyword>
<reference evidence="2 3" key="1">
    <citation type="submission" date="2019-06" db="EMBL/GenBank/DDBJ databases">
        <title>Streptomyces sporangiiformans sp. nov., a novel actinomycete isolated from soil in Mount Song.</title>
        <authorList>
            <person name="Han L."/>
        </authorList>
    </citation>
    <scope>NUCLEOTIDE SEQUENCE [LARGE SCALE GENOMIC DNA]</scope>
    <source>
        <strain evidence="2 3">NEAU-SSA 1</strain>
    </source>
</reference>
<sequence length="214" mass="23088">MRFHDRRQAGAALAKRLRARQEKGDLPDPVVLALPRGGVIVADEVARALDAPLDVLVARKIGAPFQPELGVGAIVGDDPPLYDERALDRLGLSKASLEPIVELERTELHRREQLYRKGRAVPDLTGRTAVVVDDGVATGATALAALRSVRLRDPAHVTLAVPVCSPEASRLVQAEADDVVCLHEPAAFMAVGLWYDEFDQVTDGEVLEVLSKSP</sequence>
<keyword evidence="3" id="KW-1185">Reference proteome</keyword>
<dbReference type="Gene3D" id="3.40.50.2020">
    <property type="match status" value="1"/>
</dbReference>
<gene>
    <name evidence="2" type="ORF">FGD71_003215</name>
</gene>
<dbReference type="InterPro" id="IPR029057">
    <property type="entry name" value="PRTase-like"/>
</dbReference>
<comment type="caution">
    <text evidence="2">The sequence shown here is derived from an EMBL/GenBank/DDBJ whole genome shotgun (WGS) entry which is preliminary data.</text>
</comment>
<dbReference type="Proteomes" id="UP000317378">
    <property type="component" value="Unassembled WGS sequence"/>
</dbReference>
<protein>
    <submittedName>
        <fullName evidence="2">Phosphoribosyltransferase</fullName>
    </submittedName>
</protein>
<dbReference type="OrthoDB" id="9810066at2"/>